<reference evidence="2" key="1">
    <citation type="submission" date="2021-04" db="EMBL/GenBank/DDBJ databases">
        <authorList>
            <person name="Chebbi M.A.C M."/>
        </authorList>
    </citation>
    <scope>NUCLEOTIDE SEQUENCE</scope>
</reference>
<evidence type="ECO:0000313" key="2">
    <source>
        <dbReference type="EMBL" id="CAG5099649.1"/>
    </source>
</evidence>
<keyword evidence="3" id="KW-1185">Reference proteome</keyword>
<evidence type="ECO:0000256" key="1">
    <source>
        <dbReference type="SAM" id="MobiDB-lite"/>
    </source>
</evidence>
<protein>
    <submittedName>
        <fullName evidence="2">Uncharacterized protein</fullName>
    </submittedName>
</protein>
<dbReference type="EMBL" id="CAJNRD030001122">
    <property type="protein sequence ID" value="CAG5099649.1"/>
    <property type="molecule type" value="Genomic_DNA"/>
</dbReference>
<name>A0A8J2MNV5_COTCN</name>
<proteinExistence type="predicted"/>
<feature type="compositionally biased region" description="Polar residues" evidence="1">
    <location>
        <begin position="51"/>
        <end position="64"/>
    </location>
</feature>
<gene>
    <name evidence="2" type="ORF">HICCMSTLAB_LOCUS9165</name>
</gene>
<sequence length="84" mass="9429">MKAKKLNIKSQLKPTFVMMKEFPLIDVPLIWFRVLCSASITPNFDLDSNEPDNQSITPVQSAETIEQEAENKFGDDETATHSSA</sequence>
<comment type="caution">
    <text evidence="2">The sequence shown here is derived from an EMBL/GenBank/DDBJ whole genome shotgun (WGS) entry which is preliminary data.</text>
</comment>
<organism evidence="2 3">
    <name type="scientific">Cotesia congregata</name>
    <name type="common">Parasitoid wasp</name>
    <name type="synonym">Apanteles congregatus</name>
    <dbReference type="NCBI Taxonomy" id="51543"/>
    <lineage>
        <taxon>Eukaryota</taxon>
        <taxon>Metazoa</taxon>
        <taxon>Ecdysozoa</taxon>
        <taxon>Arthropoda</taxon>
        <taxon>Hexapoda</taxon>
        <taxon>Insecta</taxon>
        <taxon>Pterygota</taxon>
        <taxon>Neoptera</taxon>
        <taxon>Endopterygota</taxon>
        <taxon>Hymenoptera</taxon>
        <taxon>Apocrita</taxon>
        <taxon>Ichneumonoidea</taxon>
        <taxon>Braconidae</taxon>
        <taxon>Microgastrinae</taxon>
        <taxon>Cotesia</taxon>
    </lineage>
</organism>
<feature type="region of interest" description="Disordered" evidence="1">
    <location>
        <begin position="44"/>
        <end position="84"/>
    </location>
</feature>
<feature type="compositionally biased region" description="Basic and acidic residues" evidence="1">
    <location>
        <begin position="69"/>
        <end position="84"/>
    </location>
</feature>
<dbReference type="AlphaFoldDB" id="A0A8J2MNV5"/>
<dbReference type="Proteomes" id="UP000786811">
    <property type="component" value="Unassembled WGS sequence"/>
</dbReference>
<evidence type="ECO:0000313" key="3">
    <source>
        <dbReference type="Proteomes" id="UP000786811"/>
    </source>
</evidence>
<accession>A0A8J2MNV5</accession>